<dbReference type="InterPro" id="IPR000504">
    <property type="entry name" value="RRM_dom"/>
</dbReference>
<feature type="compositionally biased region" description="Polar residues" evidence="3">
    <location>
        <begin position="219"/>
        <end position="243"/>
    </location>
</feature>
<feature type="domain" description="RRM" evidence="4">
    <location>
        <begin position="361"/>
        <end position="439"/>
    </location>
</feature>
<dbReference type="Proteomes" id="UP001148838">
    <property type="component" value="Unassembled WGS sequence"/>
</dbReference>
<dbReference type="InterPro" id="IPR012677">
    <property type="entry name" value="Nucleotide-bd_a/b_plait_sf"/>
</dbReference>
<comment type="caution">
    <text evidence="5">The sequence shown here is derived from an EMBL/GenBank/DDBJ whole genome shotgun (WGS) entry which is preliminary data.</text>
</comment>
<dbReference type="PANTHER" id="PTHR16105">
    <property type="entry name" value="RNA-BINDING REGION-CONTAINING PROTEIN 3"/>
    <property type="match status" value="1"/>
</dbReference>
<protein>
    <recommendedName>
        <fullName evidence="4">RRM domain-containing protein</fullName>
    </recommendedName>
</protein>
<dbReference type="InterPro" id="IPR035979">
    <property type="entry name" value="RBD_domain_sf"/>
</dbReference>
<evidence type="ECO:0000256" key="1">
    <source>
        <dbReference type="ARBA" id="ARBA00022884"/>
    </source>
</evidence>
<dbReference type="PANTHER" id="PTHR16105:SF2">
    <property type="entry name" value="RNA-BINDING PROTEIN 41"/>
    <property type="match status" value="1"/>
</dbReference>
<feature type="region of interest" description="Disordered" evidence="3">
    <location>
        <begin position="210"/>
        <end position="243"/>
    </location>
</feature>
<dbReference type="SUPFAM" id="SSF54928">
    <property type="entry name" value="RNA-binding domain, RBD"/>
    <property type="match status" value="1"/>
</dbReference>
<reference evidence="5 6" key="1">
    <citation type="journal article" date="2022" name="Allergy">
        <title>Genome assembly and annotation of Periplaneta americana reveal a comprehensive cockroach allergen profile.</title>
        <authorList>
            <person name="Wang L."/>
            <person name="Xiong Q."/>
            <person name="Saelim N."/>
            <person name="Wang L."/>
            <person name="Nong W."/>
            <person name="Wan A.T."/>
            <person name="Shi M."/>
            <person name="Liu X."/>
            <person name="Cao Q."/>
            <person name="Hui J.H.L."/>
            <person name="Sookrung N."/>
            <person name="Leung T.F."/>
            <person name="Tungtrongchitr A."/>
            <person name="Tsui S.K.W."/>
        </authorList>
    </citation>
    <scope>NUCLEOTIDE SEQUENCE [LARGE SCALE GENOMIC DNA]</scope>
    <source>
        <strain evidence="5">PWHHKU_190912</strain>
    </source>
</reference>
<evidence type="ECO:0000313" key="6">
    <source>
        <dbReference type="Proteomes" id="UP001148838"/>
    </source>
</evidence>
<proteinExistence type="predicted"/>
<organism evidence="5 6">
    <name type="scientific">Periplaneta americana</name>
    <name type="common">American cockroach</name>
    <name type="synonym">Blatta americana</name>
    <dbReference type="NCBI Taxonomy" id="6978"/>
    <lineage>
        <taxon>Eukaryota</taxon>
        <taxon>Metazoa</taxon>
        <taxon>Ecdysozoa</taxon>
        <taxon>Arthropoda</taxon>
        <taxon>Hexapoda</taxon>
        <taxon>Insecta</taxon>
        <taxon>Pterygota</taxon>
        <taxon>Neoptera</taxon>
        <taxon>Polyneoptera</taxon>
        <taxon>Dictyoptera</taxon>
        <taxon>Blattodea</taxon>
        <taxon>Blattoidea</taxon>
        <taxon>Blattidae</taxon>
        <taxon>Blattinae</taxon>
        <taxon>Periplaneta</taxon>
    </lineage>
</organism>
<evidence type="ECO:0000256" key="3">
    <source>
        <dbReference type="SAM" id="MobiDB-lite"/>
    </source>
</evidence>
<dbReference type="PROSITE" id="PS50102">
    <property type="entry name" value="RRM"/>
    <property type="match status" value="1"/>
</dbReference>
<accession>A0ABQ8SFE0</accession>
<gene>
    <name evidence="5" type="ORF">ANN_21039</name>
</gene>
<sequence length="443" mass="49839">MAKVQSSRAKIYETKASVAEEPTEHVESEGERLIKQLVLKQIDTQVTLADQLKQNKKFEKSVEYVPLTKYTSGQISLQEFEDCANRASQIEQLKSSGLSNEEVELILDHGKGEEFFSEKYKKLESSVLNSRLQQIFSKLQTVEEQSQSKQSGVSRHEQELGLSVKPNSEHTKLLQFALSCQQSASSTDLRPLSHPINKLKDLEEELFGHLRRKKKPKKSLNTASSPKFKSKEGTSTSLNITSNKPSSLWDLKDTCTIKSASCGLAQTDKPSRVYTCKPETFYTIKDKTIVPISKVPPLPPASRSPSQSSSGCCGQPFVVSDLETSDVKTLCKEDIEKNRLSVEEIKLLPRFQNYEKGTPTEVLFVKNLSNRIKEADLVSVFGHLDNQREKRIIYRLMTGKMKGQAFITFPSIEKATEALDLVNGFVLRKKPMIIQYGHTITSK</sequence>
<name>A0ABQ8SFE0_PERAM</name>
<evidence type="ECO:0000313" key="5">
    <source>
        <dbReference type="EMBL" id="KAJ4432420.1"/>
    </source>
</evidence>
<keyword evidence="1 2" id="KW-0694">RNA-binding</keyword>
<dbReference type="SMART" id="SM00360">
    <property type="entry name" value="RRM"/>
    <property type="match status" value="1"/>
</dbReference>
<dbReference type="InterPro" id="IPR045164">
    <property type="entry name" value="RBM41/RNPC3"/>
</dbReference>
<evidence type="ECO:0000256" key="2">
    <source>
        <dbReference type="PROSITE-ProRule" id="PRU00176"/>
    </source>
</evidence>
<evidence type="ECO:0000259" key="4">
    <source>
        <dbReference type="PROSITE" id="PS50102"/>
    </source>
</evidence>
<dbReference type="Gene3D" id="3.30.70.330">
    <property type="match status" value="1"/>
</dbReference>
<keyword evidence="6" id="KW-1185">Reference proteome</keyword>
<dbReference type="Pfam" id="PF00076">
    <property type="entry name" value="RRM_1"/>
    <property type="match status" value="1"/>
</dbReference>
<dbReference type="EMBL" id="JAJSOF020000029">
    <property type="protein sequence ID" value="KAJ4432420.1"/>
    <property type="molecule type" value="Genomic_DNA"/>
</dbReference>
<feature type="region of interest" description="Disordered" evidence="3">
    <location>
        <begin position="1"/>
        <end position="25"/>
    </location>
</feature>